<dbReference type="EMBL" id="MN738881">
    <property type="protein sequence ID" value="QHT29669.1"/>
    <property type="molecule type" value="Genomic_DNA"/>
</dbReference>
<name>A0A6C0EMZ5_9ZZZZ</name>
<dbReference type="AlphaFoldDB" id="A0A6C0EMZ5"/>
<sequence length="288" mass="32905">MTCLTRYLYEWSHVNRSLIWALLDRRRDEALFWTYEGYFSGFQEETWAFLEEIYRVFYANASPELSEPLELLYLEHQTTPSDDTLVGTFVVHLLHARYSLGEGGEGSAKNIRINVPEGRSWVDEEEVDIYRTTEPSLPPRKWLTHMCRYSVRTVMPWLPGTVPVDKSSPLTSSSPVNYSLYRHWLYHASGSPVWAQRISEYGGTVDDDAETVVFDDDDDLEDFYTAYDLDPDEQPLSVQLRFMPPLVCTPMSWEDFEGTYGSVAVAGVRSGSGITTEGGDSGVTEERD</sequence>
<reference evidence="1" key="1">
    <citation type="journal article" date="2020" name="Nature">
        <title>Giant virus diversity and host interactions through global metagenomics.</title>
        <authorList>
            <person name="Schulz F."/>
            <person name="Roux S."/>
            <person name="Paez-Espino D."/>
            <person name="Jungbluth S."/>
            <person name="Walsh D.A."/>
            <person name="Denef V.J."/>
            <person name="McMahon K.D."/>
            <person name="Konstantinidis K.T."/>
            <person name="Eloe-Fadrosh E.A."/>
            <person name="Kyrpides N.C."/>
            <person name="Woyke T."/>
        </authorList>
    </citation>
    <scope>NUCLEOTIDE SEQUENCE</scope>
    <source>
        <strain evidence="1">GVMAG-M-3300009068-24</strain>
    </source>
</reference>
<accession>A0A6C0EMZ5</accession>
<organism evidence="1">
    <name type="scientific">viral metagenome</name>
    <dbReference type="NCBI Taxonomy" id="1070528"/>
    <lineage>
        <taxon>unclassified sequences</taxon>
        <taxon>metagenomes</taxon>
        <taxon>organismal metagenomes</taxon>
    </lineage>
</organism>
<protein>
    <submittedName>
        <fullName evidence="1">Uncharacterized protein</fullName>
    </submittedName>
</protein>
<proteinExistence type="predicted"/>
<evidence type="ECO:0000313" key="1">
    <source>
        <dbReference type="EMBL" id="QHT29669.1"/>
    </source>
</evidence>